<dbReference type="SUPFAM" id="SSF48208">
    <property type="entry name" value="Six-hairpin glycosidases"/>
    <property type="match status" value="1"/>
</dbReference>
<dbReference type="GO" id="GO:0004555">
    <property type="term" value="F:alpha,alpha-trehalase activity"/>
    <property type="evidence" value="ECO:0007669"/>
    <property type="project" value="InterPro"/>
</dbReference>
<dbReference type="Gene3D" id="1.50.10.10">
    <property type="match status" value="1"/>
</dbReference>
<gene>
    <name evidence="3" type="ORF">K0B96_14335</name>
</gene>
<dbReference type="PROSITE" id="PS00928">
    <property type="entry name" value="TREHALASE_2"/>
    <property type="match status" value="1"/>
</dbReference>
<dbReference type="PRINTS" id="PR00744">
    <property type="entry name" value="GLHYDRLASE37"/>
</dbReference>
<dbReference type="GO" id="GO:0005993">
    <property type="term" value="P:trehalose catabolic process"/>
    <property type="evidence" value="ECO:0007669"/>
    <property type="project" value="TreeGrafter"/>
</dbReference>
<organism evidence="3 4">
    <name type="scientific">Horticoccus luteus</name>
    <dbReference type="NCBI Taxonomy" id="2862869"/>
    <lineage>
        <taxon>Bacteria</taxon>
        <taxon>Pseudomonadati</taxon>
        <taxon>Verrucomicrobiota</taxon>
        <taxon>Opitutia</taxon>
        <taxon>Opitutales</taxon>
        <taxon>Opitutaceae</taxon>
        <taxon>Horticoccus</taxon>
    </lineage>
</organism>
<keyword evidence="4" id="KW-1185">Reference proteome</keyword>
<dbReference type="InterPro" id="IPR018232">
    <property type="entry name" value="Glyco_hydro_37_CS"/>
</dbReference>
<evidence type="ECO:0000313" key="4">
    <source>
        <dbReference type="Proteomes" id="UP000825051"/>
    </source>
</evidence>
<evidence type="ECO:0000256" key="2">
    <source>
        <dbReference type="ARBA" id="ARBA00023295"/>
    </source>
</evidence>
<dbReference type="RefSeq" id="WP_220161567.1">
    <property type="nucleotide sequence ID" value="NZ_CP080507.1"/>
</dbReference>
<dbReference type="InterPro" id="IPR001661">
    <property type="entry name" value="Glyco_hydro_37"/>
</dbReference>
<sequence>MNLSAAIATTRSYIDANWEKTFRDSRAESVREFPLPRPHTVPSTDPTMWLFFYWDTYFTNLGLLRQGRAAQALNNAENVLHCIEQLGFVPNISVRIALNRSQVPVSAPLFADIYRHTQDRAFLPRAYAALVKEYAFWMALRTAPNGLATCGTHADPVTLADFYKVISHRLRDIPEEPAARLVYLKHKMAECEVWDFNPRFSQRAADFNPVDTNGVLFLFETIAGDFAHDLGLSSDEQLWRDRASHRRALVDRYLWNEQRGYYFDYDWANQRPGSVVSAAPYFALWSGICSDAQAAALVRNLPLVERAHGLITCAEGSNTSANTYQWDAPNAWPPIQTAALLGLLRYGYVAEAKRLAEKYVLTCARNLEQTGQLWEKYNALTGGIDVADEYKMPPMMGWTAGGFLHAAEVLER</sequence>
<evidence type="ECO:0000256" key="1">
    <source>
        <dbReference type="ARBA" id="ARBA00022801"/>
    </source>
</evidence>
<dbReference type="InterPro" id="IPR008928">
    <property type="entry name" value="6-hairpin_glycosidase_sf"/>
</dbReference>
<dbReference type="InterPro" id="IPR012341">
    <property type="entry name" value="6hp_glycosidase-like_sf"/>
</dbReference>
<dbReference type="Pfam" id="PF01204">
    <property type="entry name" value="Trehalase"/>
    <property type="match status" value="1"/>
</dbReference>
<protein>
    <submittedName>
        <fullName evidence="3">Alpha,alpha-trehalase</fullName>
    </submittedName>
</protein>
<evidence type="ECO:0000313" key="3">
    <source>
        <dbReference type="EMBL" id="QYM78463.1"/>
    </source>
</evidence>
<dbReference type="AlphaFoldDB" id="A0A8F9TUD5"/>
<dbReference type="Proteomes" id="UP000825051">
    <property type="component" value="Chromosome"/>
</dbReference>
<dbReference type="EMBL" id="CP080507">
    <property type="protein sequence ID" value="QYM78463.1"/>
    <property type="molecule type" value="Genomic_DNA"/>
</dbReference>
<keyword evidence="2" id="KW-0326">Glycosidase</keyword>
<reference evidence="3" key="1">
    <citation type="submission" date="2021-08" db="EMBL/GenBank/DDBJ databases">
        <title>Genome of a novel bacterium of the phylum Verrucomicrobia, Oleiharenicola sp. KSB-15.</title>
        <authorList>
            <person name="Chung J.-H."/>
            <person name="Ahn J.-H."/>
            <person name="Yoon Y."/>
            <person name="Kim D.-Y."/>
            <person name="An S.-H."/>
            <person name="Park I."/>
            <person name="Yeon J."/>
        </authorList>
    </citation>
    <scope>NUCLEOTIDE SEQUENCE</scope>
    <source>
        <strain evidence="3">KSB-15</strain>
    </source>
</reference>
<keyword evidence="1" id="KW-0378">Hydrolase</keyword>
<name>A0A8F9TUD5_9BACT</name>
<proteinExistence type="predicted"/>
<dbReference type="KEGG" id="ole:K0B96_14335"/>
<dbReference type="PANTHER" id="PTHR23403">
    <property type="entry name" value="TREHALASE"/>
    <property type="match status" value="1"/>
</dbReference>
<accession>A0A8F9TUD5</accession>
<dbReference type="PANTHER" id="PTHR23403:SF6">
    <property type="entry name" value="CYTOSOLIC NEUTRAL TREHALASE-RELATED"/>
    <property type="match status" value="1"/>
</dbReference>